<proteinExistence type="predicted"/>
<dbReference type="EMBL" id="SNRY01003069">
    <property type="protein sequence ID" value="KAA6322341.1"/>
    <property type="molecule type" value="Genomic_DNA"/>
</dbReference>
<feature type="non-terminal residue" evidence="1">
    <location>
        <position position="31"/>
    </location>
</feature>
<evidence type="ECO:0000313" key="1">
    <source>
        <dbReference type="EMBL" id="KAA6322341.1"/>
    </source>
</evidence>
<name>A0A5J4QMZ1_9ZZZZ</name>
<sequence length="31" mass="3554">MQIRFLLLLVLFILAFIADIVLGSVHLSLRE</sequence>
<reference evidence="1" key="1">
    <citation type="submission" date="2019-03" db="EMBL/GenBank/DDBJ databases">
        <title>Single cell metagenomics reveals metabolic interactions within the superorganism composed of flagellate Streblomastix strix and complex community of Bacteroidetes bacteria on its surface.</title>
        <authorList>
            <person name="Treitli S.C."/>
            <person name="Kolisko M."/>
            <person name="Husnik F."/>
            <person name="Keeling P."/>
            <person name="Hampl V."/>
        </authorList>
    </citation>
    <scope>NUCLEOTIDE SEQUENCE</scope>
    <source>
        <strain evidence="1">STM</strain>
    </source>
</reference>
<organism evidence="1">
    <name type="scientific">termite gut metagenome</name>
    <dbReference type="NCBI Taxonomy" id="433724"/>
    <lineage>
        <taxon>unclassified sequences</taxon>
        <taxon>metagenomes</taxon>
        <taxon>organismal metagenomes</taxon>
    </lineage>
</organism>
<dbReference type="AlphaFoldDB" id="A0A5J4QMZ1"/>
<gene>
    <name evidence="1" type="ORF">EZS27_028101</name>
</gene>
<accession>A0A5J4QMZ1</accession>
<comment type="caution">
    <text evidence="1">The sequence shown here is derived from an EMBL/GenBank/DDBJ whole genome shotgun (WGS) entry which is preliminary data.</text>
</comment>
<protein>
    <submittedName>
        <fullName evidence="1">Iron complex transport system permease protein</fullName>
    </submittedName>
</protein>